<name>A0A9D3M1B9_ANGAN</name>
<gene>
    <name evidence="3" type="ORF">ANANG_G00192300</name>
</gene>
<organism evidence="3 4">
    <name type="scientific">Anguilla anguilla</name>
    <name type="common">European freshwater eel</name>
    <name type="synonym">Muraena anguilla</name>
    <dbReference type="NCBI Taxonomy" id="7936"/>
    <lineage>
        <taxon>Eukaryota</taxon>
        <taxon>Metazoa</taxon>
        <taxon>Chordata</taxon>
        <taxon>Craniata</taxon>
        <taxon>Vertebrata</taxon>
        <taxon>Euteleostomi</taxon>
        <taxon>Actinopterygii</taxon>
        <taxon>Neopterygii</taxon>
        <taxon>Teleostei</taxon>
        <taxon>Anguilliformes</taxon>
        <taxon>Anguillidae</taxon>
        <taxon>Anguilla</taxon>
    </lineage>
</organism>
<feature type="region of interest" description="Disordered" evidence="1">
    <location>
        <begin position="131"/>
        <end position="157"/>
    </location>
</feature>
<evidence type="ECO:0000256" key="2">
    <source>
        <dbReference type="SAM" id="SignalP"/>
    </source>
</evidence>
<comment type="caution">
    <text evidence="3">The sequence shown here is derived from an EMBL/GenBank/DDBJ whole genome shotgun (WGS) entry which is preliminary data.</text>
</comment>
<feature type="signal peptide" evidence="2">
    <location>
        <begin position="1"/>
        <end position="28"/>
    </location>
</feature>
<keyword evidence="4" id="KW-1185">Reference proteome</keyword>
<evidence type="ECO:0000256" key="1">
    <source>
        <dbReference type="SAM" id="MobiDB-lite"/>
    </source>
</evidence>
<dbReference type="EMBL" id="JAFIRN010000010">
    <property type="protein sequence ID" value="KAG5840781.1"/>
    <property type="molecule type" value="Genomic_DNA"/>
</dbReference>
<accession>A0A9D3M1B9</accession>
<sequence length="157" mass="16369">MSAPGLWGGPGPAQCSLATLLLVPLSQALFGPALSYSGPLIKSEGTSIWAEVINLLRYCGGPGLACGPLIVLTAEMLGFRVCASEPEPGLLLSGNRSAPSLPFLVPLAEPANEIHAGLGLRWPHKIIATSQESRKEPRSQLPLSGSPEALGLVERLK</sequence>
<reference evidence="3" key="1">
    <citation type="submission" date="2021-01" db="EMBL/GenBank/DDBJ databases">
        <title>A chromosome-scale assembly of European eel, Anguilla anguilla.</title>
        <authorList>
            <person name="Henkel C."/>
            <person name="Jong-Raadsen S.A."/>
            <person name="Dufour S."/>
            <person name="Weltzien F.-A."/>
            <person name="Palstra A.P."/>
            <person name="Pelster B."/>
            <person name="Spaink H.P."/>
            <person name="Van Den Thillart G.E."/>
            <person name="Jansen H."/>
            <person name="Zahm M."/>
            <person name="Klopp C."/>
            <person name="Cedric C."/>
            <person name="Louis A."/>
            <person name="Berthelot C."/>
            <person name="Parey E."/>
            <person name="Roest Crollius H."/>
            <person name="Montfort J."/>
            <person name="Robinson-Rechavi M."/>
            <person name="Bucao C."/>
            <person name="Bouchez O."/>
            <person name="Gislard M."/>
            <person name="Lluch J."/>
            <person name="Milhes M."/>
            <person name="Lampietro C."/>
            <person name="Lopez Roques C."/>
            <person name="Donnadieu C."/>
            <person name="Braasch I."/>
            <person name="Desvignes T."/>
            <person name="Postlethwait J."/>
            <person name="Bobe J."/>
            <person name="Guiguen Y."/>
            <person name="Dirks R."/>
        </authorList>
    </citation>
    <scope>NUCLEOTIDE SEQUENCE</scope>
    <source>
        <strain evidence="3">Tag_6206</strain>
        <tissue evidence="3">Liver</tissue>
    </source>
</reference>
<feature type="chain" id="PRO_5038801333" evidence="2">
    <location>
        <begin position="29"/>
        <end position="157"/>
    </location>
</feature>
<dbReference type="AlphaFoldDB" id="A0A9D3M1B9"/>
<protein>
    <submittedName>
        <fullName evidence="3">Uncharacterized protein</fullName>
    </submittedName>
</protein>
<keyword evidence="2" id="KW-0732">Signal</keyword>
<proteinExistence type="predicted"/>
<evidence type="ECO:0000313" key="4">
    <source>
        <dbReference type="Proteomes" id="UP001044222"/>
    </source>
</evidence>
<dbReference type="Proteomes" id="UP001044222">
    <property type="component" value="Chromosome 10"/>
</dbReference>
<evidence type="ECO:0000313" key="3">
    <source>
        <dbReference type="EMBL" id="KAG5840781.1"/>
    </source>
</evidence>